<name>A0A9D4IEN0_DREPO</name>
<comment type="caution">
    <text evidence="1">The sequence shown here is derived from an EMBL/GenBank/DDBJ whole genome shotgun (WGS) entry which is preliminary data.</text>
</comment>
<reference evidence="1" key="1">
    <citation type="journal article" date="2019" name="bioRxiv">
        <title>The Genome of the Zebra Mussel, Dreissena polymorpha: A Resource for Invasive Species Research.</title>
        <authorList>
            <person name="McCartney M.A."/>
            <person name="Auch B."/>
            <person name="Kono T."/>
            <person name="Mallez S."/>
            <person name="Zhang Y."/>
            <person name="Obille A."/>
            <person name="Becker A."/>
            <person name="Abrahante J.E."/>
            <person name="Garbe J."/>
            <person name="Badalamenti J.P."/>
            <person name="Herman A."/>
            <person name="Mangelson H."/>
            <person name="Liachko I."/>
            <person name="Sullivan S."/>
            <person name="Sone E.D."/>
            <person name="Koren S."/>
            <person name="Silverstein K.A.T."/>
            <person name="Beckman K.B."/>
            <person name="Gohl D.M."/>
        </authorList>
    </citation>
    <scope>NUCLEOTIDE SEQUENCE</scope>
    <source>
        <strain evidence="1">Duluth1</strain>
        <tissue evidence="1">Whole animal</tissue>
    </source>
</reference>
<gene>
    <name evidence="1" type="ORF">DPMN_170870</name>
</gene>
<dbReference type="AlphaFoldDB" id="A0A9D4IEN0"/>
<accession>A0A9D4IEN0</accession>
<protein>
    <submittedName>
        <fullName evidence="1">Uncharacterized protein</fullName>
    </submittedName>
</protein>
<evidence type="ECO:0000313" key="1">
    <source>
        <dbReference type="EMBL" id="KAH3769597.1"/>
    </source>
</evidence>
<reference evidence="1" key="2">
    <citation type="submission" date="2020-11" db="EMBL/GenBank/DDBJ databases">
        <authorList>
            <person name="McCartney M.A."/>
            <person name="Auch B."/>
            <person name="Kono T."/>
            <person name="Mallez S."/>
            <person name="Becker A."/>
            <person name="Gohl D.M."/>
            <person name="Silverstein K.A.T."/>
            <person name="Koren S."/>
            <person name="Bechman K.B."/>
            <person name="Herman A."/>
            <person name="Abrahante J.E."/>
            <person name="Garbe J."/>
        </authorList>
    </citation>
    <scope>NUCLEOTIDE SEQUENCE</scope>
    <source>
        <strain evidence="1">Duluth1</strain>
        <tissue evidence="1">Whole animal</tissue>
    </source>
</reference>
<dbReference type="Proteomes" id="UP000828390">
    <property type="component" value="Unassembled WGS sequence"/>
</dbReference>
<keyword evidence="2" id="KW-1185">Reference proteome</keyword>
<sequence>MLSPIEGQVKATKTVILHPLETKTITGFVRKSDLIEAAVTETGDLPTGFSICLRVVSLKNPGKTARVPVRVCYLSAKTIRIESTGVLCNLEEVNVLRSVPLCENSDAENKEVNV</sequence>
<dbReference type="EMBL" id="JAIWYP010000009">
    <property type="protein sequence ID" value="KAH3769597.1"/>
    <property type="molecule type" value="Genomic_DNA"/>
</dbReference>
<evidence type="ECO:0000313" key="2">
    <source>
        <dbReference type="Proteomes" id="UP000828390"/>
    </source>
</evidence>
<proteinExistence type="predicted"/>
<organism evidence="1 2">
    <name type="scientific">Dreissena polymorpha</name>
    <name type="common">Zebra mussel</name>
    <name type="synonym">Mytilus polymorpha</name>
    <dbReference type="NCBI Taxonomy" id="45954"/>
    <lineage>
        <taxon>Eukaryota</taxon>
        <taxon>Metazoa</taxon>
        <taxon>Spiralia</taxon>
        <taxon>Lophotrochozoa</taxon>
        <taxon>Mollusca</taxon>
        <taxon>Bivalvia</taxon>
        <taxon>Autobranchia</taxon>
        <taxon>Heteroconchia</taxon>
        <taxon>Euheterodonta</taxon>
        <taxon>Imparidentia</taxon>
        <taxon>Neoheterodontei</taxon>
        <taxon>Myida</taxon>
        <taxon>Dreissenoidea</taxon>
        <taxon>Dreissenidae</taxon>
        <taxon>Dreissena</taxon>
    </lineage>
</organism>